<reference evidence="2" key="1">
    <citation type="submission" date="2022-11" db="UniProtKB">
        <authorList>
            <consortium name="WormBaseParasite"/>
        </authorList>
    </citation>
    <scope>IDENTIFICATION</scope>
</reference>
<keyword evidence="1" id="KW-1185">Reference proteome</keyword>
<evidence type="ECO:0000313" key="2">
    <source>
        <dbReference type="WBParaSite" id="PEQ_0001308801-mRNA-1"/>
    </source>
</evidence>
<dbReference type="Proteomes" id="UP000887564">
    <property type="component" value="Unplaced"/>
</dbReference>
<sequence>MDLLRINGFSTSEIGFGDGGNCRLLDVEVVLDRRTNKDRIRQYALICSEQCYVIRQVDEEPSNVFTEPFLLSVQLNERYVLSVRHREASLCFRKWPTERFLMQFNK</sequence>
<evidence type="ECO:0000313" key="1">
    <source>
        <dbReference type="Proteomes" id="UP000887564"/>
    </source>
</evidence>
<organism evidence="1 2">
    <name type="scientific">Parascaris equorum</name>
    <name type="common">Equine roundworm</name>
    <dbReference type="NCBI Taxonomy" id="6256"/>
    <lineage>
        <taxon>Eukaryota</taxon>
        <taxon>Metazoa</taxon>
        <taxon>Ecdysozoa</taxon>
        <taxon>Nematoda</taxon>
        <taxon>Chromadorea</taxon>
        <taxon>Rhabditida</taxon>
        <taxon>Spirurina</taxon>
        <taxon>Ascaridomorpha</taxon>
        <taxon>Ascaridoidea</taxon>
        <taxon>Ascarididae</taxon>
        <taxon>Parascaris</taxon>
    </lineage>
</organism>
<dbReference type="WBParaSite" id="PEQ_0001308801-mRNA-1">
    <property type="protein sequence ID" value="PEQ_0001308801-mRNA-1"/>
    <property type="gene ID" value="PEQ_0001308801"/>
</dbReference>
<proteinExistence type="predicted"/>
<protein>
    <submittedName>
        <fullName evidence="2">Ras-associating domain-containing protein</fullName>
    </submittedName>
</protein>
<dbReference type="AlphaFoldDB" id="A0A914S3B8"/>
<name>A0A914S3B8_PAREQ</name>
<accession>A0A914S3B8</accession>